<feature type="binding site" evidence="2">
    <location>
        <position position="40"/>
    </location>
    <ligand>
        <name>Fe cation</name>
        <dbReference type="ChEBI" id="CHEBI:24875"/>
        <label>1</label>
    </ligand>
</feature>
<protein>
    <recommendedName>
        <fullName evidence="5">TIGR00282 family metallophosphoesterase</fullName>
    </recommendedName>
</protein>
<evidence type="ECO:0000313" key="3">
    <source>
        <dbReference type="EMBL" id="SDO09470.1"/>
    </source>
</evidence>
<feature type="binding site" evidence="2">
    <location>
        <position position="175"/>
    </location>
    <ligand>
        <name>Fe cation</name>
        <dbReference type="ChEBI" id="CHEBI:24875"/>
        <label>1</label>
    </ligand>
</feature>
<dbReference type="GO" id="GO:0046872">
    <property type="term" value="F:metal ion binding"/>
    <property type="evidence" value="ECO:0007669"/>
    <property type="project" value="UniProtKB-KW"/>
</dbReference>
<organism evidence="3 4">
    <name type="scientific">Acetanaerobacterium elongatum</name>
    <dbReference type="NCBI Taxonomy" id="258515"/>
    <lineage>
        <taxon>Bacteria</taxon>
        <taxon>Bacillati</taxon>
        <taxon>Bacillota</taxon>
        <taxon>Clostridia</taxon>
        <taxon>Eubacteriales</taxon>
        <taxon>Oscillospiraceae</taxon>
        <taxon>Acetanaerobacterium</taxon>
    </lineage>
</organism>
<dbReference type="SUPFAM" id="SSF56300">
    <property type="entry name" value="Metallo-dependent phosphatases"/>
    <property type="match status" value="1"/>
</dbReference>
<feature type="binding site" evidence="2">
    <location>
        <position position="39"/>
    </location>
    <ligand>
        <name>Fe cation</name>
        <dbReference type="ChEBI" id="CHEBI:24875"/>
        <label>2</label>
    </ligand>
</feature>
<evidence type="ECO:0008006" key="5">
    <source>
        <dbReference type="Google" id="ProtNLM"/>
    </source>
</evidence>
<gene>
    <name evidence="3" type="ORF">SAMN05192585_1548</name>
</gene>
<dbReference type="AlphaFoldDB" id="A0A1H0GRI8"/>
<dbReference type="InterPro" id="IPR005235">
    <property type="entry name" value="YmdB-like"/>
</dbReference>
<dbReference type="PANTHER" id="PTHR36303">
    <property type="entry name" value="2',3'-CYCLIC-NUCLEOTIDE 2'-PHOSPHODIESTERASE"/>
    <property type="match status" value="1"/>
</dbReference>
<keyword evidence="2" id="KW-0479">Metal-binding</keyword>
<evidence type="ECO:0000313" key="4">
    <source>
        <dbReference type="Proteomes" id="UP000199182"/>
    </source>
</evidence>
<dbReference type="STRING" id="258515.SAMN05192585_1548"/>
<dbReference type="RefSeq" id="WP_092643517.1">
    <property type="nucleotide sequence ID" value="NZ_FNID01000054.1"/>
</dbReference>
<dbReference type="PIRSF" id="PIRSF004789">
    <property type="entry name" value="DR1281"/>
    <property type="match status" value="1"/>
</dbReference>
<feature type="binding site" evidence="2">
    <location>
        <position position="39"/>
    </location>
    <ligand>
        <name>Fe cation</name>
        <dbReference type="ChEBI" id="CHEBI:24875"/>
        <label>1</label>
    </ligand>
</feature>
<accession>A0A1H0GRI8</accession>
<feature type="binding site" evidence="2">
    <location>
        <position position="8"/>
    </location>
    <ligand>
        <name>Fe cation</name>
        <dbReference type="ChEBI" id="CHEBI:24875"/>
        <label>1</label>
    </ligand>
</feature>
<evidence type="ECO:0000256" key="2">
    <source>
        <dbReference type="PIRSR" id="PIRSR004789-51"/>
    </source>
</evidence>
<proteinExistence type="predicted"/>
<dbReference type="EMBL" id="FNID01000054">
    <property type="protein sequence ID" value="SDO09470.1"/>
    <property type="molecule type" value="Genomic_DNA"/>
</dbReference>
<dbReference type="NCBIfam" id="TIGR00282">
    <property type="entry name" value="TIGR00282 family metallophosphoesterase"/>
    <property type="match status" value="1"/>
</dbReference>
<feature type="binding site" evidence="2">
    <location>
        <position position="67"/>
    </location>
    <ligand>
        <name>Fe cation</name>
        <dbReference type="ChEBI" id="CHEBI:24875"/>
        <label>2</label>
    </ligand>
</feature>
<dbReference type="InterPro" id="IPR029052">
    <property type="entry name" value="Metallo-depent_PP-like"/>
</dbReference>
<feature type="binding site" evidence="2">
    <location>
        <position position="173"/>
    </location>
    <ligand>
        <name>Fe cation</name>
        <dbReference type="ChEBI" id="CHEBI:24875"/>
        <label>2</label>
    </ligand>
</feature>
<dbReference type="Proteomes" id="UP000199182">
    <property type="component" value="Unassembled WGS sequence"/>
</dbReference>
<dbReference type="OrthoDB" id="9801109at2"/>
<dbReference type="PANTHER" id="PTHR36303:SF1">
    <property type="entry name" value="2',3'-CYCLIC-NUCLEOTIDE 2'-PHOSPHODIESTERASE"/>
    <property type="match status" value="1"/>
</dbReference>
<evidence type="ECO:0000256" key="1">
    <source>
        <dbReference type="PIRSR" id="PIRSR004789-50"/>
    </source>
</evidence>
<keyword evidence="4" id="KW-1185">Reference proteome</keyword>
<sequence>MKVLCVGDVVGRIGCSFLAKHLLELKSTYGAEVVIVNGENSSQANGISPSSAQRLFDAGADVITTGNHVFRRKEIFEYLEEHSEVLRPANYPSGTFGRGWFTLDMGRTAITVINMLGVVFMENLRNPFECIDEVLRQQLAKVIILDFHGEATSEKLAMANYLDGRISAMFGTHTHVQTADARIFPKGMGYITDVGMTGPIHSVLGVKPELAIYRQKNLLPVRFEIAEGDCMINAVLFEISEQTGVTSSVQSICYTEKH</sequence>
<dbReference type="GO" id="GO:0004113">
    <property type="term" value="F:2',3'-cyclic-nucleotide 3'-phosphodiesterase activity"/>
    <property type="evidence" value="ECO:0007669"/>
    <property type="project" value="TreeGrafter"/>
</dbReference>
<feature type="binding site" evidence="2">
    <location>
        <position position="148"/>
    </location>
    <ligand>
        <name>Fe cation</name>
        <dbReference type="ChEBI" id="CHEBI:24875"/>
        <label>2</label>
    </ligand>
</feature>
<name>A0A1H0GRI8_9FIRM</name>
<feature type="active site" description="Proton donor" evidence="1">
    <location>
        <position position="68"/>
    </location>
</feature>
<dbReference type="Gene3D" id="3.60.21.10">
    <property type="match status" value="1"/>
</dbReference>
<reference evidence="3 4" key="1">
    <citation type="submission" date="2016-10" db="EMBL/GenBank/DDBJ databases">
        <authorList>
            <person name="de Groot N.N."/>
        </authorList>
    </citation>
    <scope>NUCLEOTIDE SEQUENCE [LARGE SCALE GENOMIC DNA]</scope>
    <source>
        <strain evidence="3 4">CGMCC 1.5012</strain>
    </source>
</reference>
<dbReference type="Pfam" id="PF13277">
    <property type="entry name" value="YmdB"/>
    <property type="match status" value="1"/>
</dbReference>